<dbReference type="EMBL" id="JAOAMV010000005">
    <property type="protein sequence ID" value="MCT2559407.1"/>
    <property type="molecule type" value="Genomic_DNA"/>
</dbReference>
<protein>
    <submittedName>
        <fullName evidence="1">Uncharacterized protein</fullName>
    </submittedName>
</protein>
<keyword evidence="2" id="KW-1185">Reference proteome</keyword>
<evidence type="ECO:0000313" key="1">
    <source>
        <dbReference type="EMBL" id="MCT2559407.1"/>
    </source>
</evidence>
<accession>A0A9X2W1M8</accession>
<organism evidence="1 2">
    <name type="scientific">Tsuneonella litorea</name>
    <dbReference type="NCBI Taxonomy" id="2976475"/>
    <lineage>
        <taxon>Bacteria</taxon>
        <taxon>Pseudomonadati</taxon>
        <taxon>Pseudomonadota</taxon>
        <taxon>Alphaproteobacteria</taxon>
        <taxon>Sphingomonadales</taxon>
        <taxon>Erythrobacteraceae</taxon>
        <taxon>Tsuneonella</taxon>
    </lineage>
</organism>
<gene>
    <name evidence="1" type="ORF">N0B51_10495</name>
</gene>
<sequence>MGSILGSLAGSAASRSGLSGWIPIPGLTDQLTAAIACKLDPEEQKQAALATLEATRGEGVEADVAVGSSSAWTSNTRSNVSGTSTVVARNDQDDDGLQCLVVSDVIIVRGEETRADKRMCRKPPAARYALIA</sequence>
<dbReference type="RefSeq" id="WP_259962302.1">
    <property type="nucleotide sequence ID" value="NZ_JAOAMV010000005.1"/>
</dbReference>
<dbReference type="AlphaFoldDB" id="A0A9X2W1M8"/>
<proteinExistence type="predicted"/>
<reference evidence="1" key="1">
    <citation type="submission" date="2022-09" db="EMBL/GenBank/DDBJ databases">
        <title>The genome sequence of Tsuneonella sp. YG55.</title>
        <authorList>
            <person name="Liu Y."/>
        </authorList>
    </citation>
    <scope>NUCLEOTIDE SEQUENCE</scope>
    <source>
        <strain evidence="1">YG55</strain>
    </source>
</reference>
<comment type="caution">
    <text evidence="1">The sequence shown here is derived from an EMBL/GenBank/DDBJ whole genome shotgun (WGS) entry which is preliminary data.</text>
</comment>
<evidence type="ECO:0000313" key="2">
    <source>
        <dbReference type="Proteomes" id="UP001142648"/>
    </source>
</evidence>
<dbReference type="Proteomes" id="UP001142648">
    <property type="component" value="Unassembled WGS sequence"/>
</dbReference>
<name>A0A9X2W1M8_9SPHN</name>